<keyword evidence="3" id="KW-0804">Transcription</keyword>
<dbReference type="InterPro" id="IPR000843">
    <property type="entry name" value="HTH_LacI"/>
</dbReference>
<dbReference type="SUPFAM" id="SSF53822">
    <property type="entry name" value="Periplasmic binding protein-like I"/>
    <property type="match status" value="1"/>
</dbReference>
<dbReference type="PANTHER" id="PTHR30146:SF120">
    <property type="entry name" value="ALANINE RACEMASE"/>
    <property type="match status" value="1"/>
</dbReference>
<dbReference type="PANTHER" id="PTHR30146">
    <property type="entry name" value="LACI-RELATED TRANSCRIPTIONAL REPRESSOR"/>
    <property type="match status" value="1"/>
</dbReference>
<dbReference type="Pfam" id="PF13377">
    <property type="entry name" value="Peripla_BP_3"/>
    <property type="match status" value="1"/>
</dbReference>
<proteinExistence type="predicted"/>
<dbReference type="Gene3D" id="1.10.260.40">
    <property type="entry name" value="lambda repressor-like DNA-binding domains"/>
    <property type="match status" value="1"/>
</dbReference>
<evidence type="ECO:0000256" key="4">
    <source>
        <dbReference type="SAM" id="MobiDB-lite"/>
    </source>
</evidence>
<dbReference type="Pfam" id="PF00356">
    <property type="entry name" value="LacI"/>
    <property type="match status" value="1"/>
</dbReference>
<evidence type="ECO:0000313" key="6">
    <source>
        <dbReference type="EMBL" id="MFC0683953.1"/>
    </source>
</evidence>
<dbReference type="EMBL" id="JBHLTM010000019">
    <property type="protein sequence ID" value="MFC0683953.1"/>
    <property type="molecule type" value="Genomic_DNA"/>
</dbReference>
<dbReference type="Gene3D" id="3.40.50.2300">
    <property type="match status" value="2"/>
</dbReference>
<keyword evidence="7" id="KW-1185">Reference proteome</keyword>
<dbReference type="SMART" id="SM00354">
    <property type="entry name" value="HTH_LACI"/>
    <property type="match status" value="1"/>
</dbReference>
<keyword evidence="2 6" id="KW-0238">DNA-binding</keyword>
<feature type="region of interest" description="Disordered" evidence="4">
    <location>
        <begin position="1"/>
        <end position="21"/>
    </location>
</feature>
<dbReference type="PROSITE" id="PS50932">
    <property type="entry name" value="HTH_LACI_2"/>
    <property type="match status" value="1"/>
</dbReference>
<dbReference type="InterPro" id="IPR046335">
    <property type="entry name" value="LacI/GalR-like_sensor"/>
</dbReference>
<gene>
    <name evidence="6" type="ORF">ACFFF8_05050</name>
</gene>
<organism evidence="6 7">
    <name type="scientific">Novosphingobium clariflavum</name>
    <dbReference type="NCBI Taxonomy" id="2029884"/>
    <lineage>
        <taxon>Bacteria</taxon>
        <taxon>Pseudomonadati</taxon>
        <taxon>Pseudomonadota</taxon>
        <taxon>Alphaproteobacteria</taxon>
        <taxon>Sphingomonadales</taxon>
        <taxon>Sphingomonadaceae</taxon>
        <taxon>Novosphingobium</taxon>
    </lineage>
</organism>
<feature type="domain" description="HTH lacI-type" evidence="5">
    <location>
        <begin position="25"/>
        <end position="79"/>
    </location>
</feature>
<evidence type="ECO:0000256" key="3">
    <source>
        <dbReference type="ARBA" id="ARBA00023163"/>
    </source>
</evidence>
<dbReference type="InterPro" id="IPR028082">
    <property type="entry name" value="Peripla_BP_I"/>
</dbReference>
<name>A0ABV6S772_9SPHN</name>
<evidence type="ECO:0000256" key="2">
    <source>
        <dbReference type="ARBA" id="ARBA00023125"/>
    </source>
</evidence>
<dbReference type="GO" id="GO:0003677">
    <property type="term" value="F:DNA binding"/>
    <property type="evidence" value="ECO:0007669"/>
    <property type="project" value="UniProtKB-KW"/>
</dbReference>
<dbReference type="SUPFAM" id="SSF47413">
    <property type="entry name" value="lambda repressor-like DNA-binding domains"/>
    <property type="match status" value="1"/>
</dbReference>
<protein>
    <submittedName>
        <fullName evidence="6">LacI family DNA-binding transcriptional regulator</fullName>
    </submittedName>
</protein>
<dbReference type="CDD" id="cd01392">
    <property type="entry name" value="HTH_LacI"/>
    <property type="match status" value="1"/>
</dbReference>
<accession>A0ABV6S772</accession>
<dbReference type="RefSeq" id="WP_267223300.1">
    <property type="nucleotide sequence ID" value="NZ_JAPCWC010000021.1"/>
</dbReference>
<sequence length="355" mass="38108">MAGHNDRDRRSDAPRAETGARGEVRTLADIARLAGVSAGTVSRALAGKSLVNVETRERIRALARQHGFRPNQMASKLRSRRTGVIGVVIPLGHEKRQHISDPFFLTLLGHLADELTESGYDLMLSRAIPDGTSDWLERMTGSGMVDGVIIIGQSNQFDVIELVAATYRPLVVWGHCRKGQTHCVVGTDNEAGGRLAARHLIEAGARRLIFLGDTSGIEIATRFRGAAAAAQQAGVPLSHVSAGLAGEEMGPQIRAALAEMDLGIDGIVAATDLIAMSALRTLHETGRSVPDDVQIIGFDDLPLAAQTMPPLTTIRQEIALGARRMVERLKARIEGEGAHSLVMEPRLVRRASTRG</sequence>
<evidence type="ECO:0000313" key="7">
    <source>
        <dbReference type="Proteomes" id="UP001589858"/>
    </source>
</evidence>
<keyword evidence="1" id="KW-0805">Transcription regulation</keyword>
<dbReference type="InterPro" id="IPR010982">
    <property type="entry name" value="Lambda_DNA-bd_dom_sf"/>
</dbReference>
<reference evidence="6 7" key="1">
    <citation type="submission" date="2024-09" db="EMBL/GenBank/DDBJ databases">
        <authorList>
            <person name="Sun Q."/>
            <person name="Mori K."/>
        </authorList>
    </citation>
    <scope>NUCLEOTIDE SEQUENCE [LARGE SCALE GENOMIC DNA]</scope>
    <source>
        <strain evidence="6 7">CICC 11035S</strain>
    </source>
</reference>
<evidence type="ECO:0000256" key="1">
    <source>
        <dbReference type="ARBA" id="ARBA00023015"/>
    </source>
</evidence>
<dbReference type="PROSITE" id="PS00356">
    <property type="entry name" value="HTH_LACI_1"/>
    <property type="match status" value="1"/>
</dbReference>
<dbReference type="Proteomes" id="UP001589858">
    <property type="component" value="Unassembled WGS sequence"/>
</dbReference>
<evidence type="ECO:0000259" key="5">
    <source>
        <dbReference type="PROSITE" id="PS50932"/>
    </source>
</evidence>
<comment type="caution">
    <text evidence="6">The sequence shown here is derived from an EMBL/GenBank/DDBJ whole genome shotgun (WGS) entry which is preliminary data.</text>
</comment>